<evidence type="ECO:0000256" key="3">
    <source>
        <dbReference type="ARBA" id="ARBA00022741"/>
    </source>
</evidence>
<dbReference type="NCBIfam" id="TIGR03552">
    <property type="entry name" value="F420_cofC"/>
    <property type="match status" value="1"/>
</dbReference>
<comment type="caution">
    <text evidence="5">The sequence shown here is derived from an EMBL/GenBank/DDBJ whole genome shotgun (WGS) entry which is preliminary data.</text>
</comment>
<name>A0A838Y5R6_9GAMM</name>
<evidence type="ECO:0000313" key="5">
    <source>
        <dbReference type="EMBL" id="MBA4692422.1"/>
    </source>
</evidence>
<organism evidence="5 6">
    <name type="scientific">SAR86 cluster bacterium</name>
    <dbReference type="NCBI Taxonomy" id="2030880"/>
    <lineage>
        <taxon>Bacteria</taxon>
        <taxon>Pseudomonadati</taxon>
        <taxon>Pseudomonadota</taxon>
        <taxon>Gammaproteobacteria</taxon>
        <taxon>SAR86 cluster</taxon>
    </lineage>
</organism>
<dbReference type="Gene3D" id="3.90.550.10">
    <property type="entry name" value="Spore Coat Polysaccharide Biosynthesis Protein SpsA, Chain A"/>
    <property type="match status" value="1"/>
</dbReference>
<evidence type="ECO:0000256" key="2">
    <source>
        <dbReference type="ARBA" id="ARBA00022695"/>
    </source>
</evidence>
<evidence type="ECO:0000256" key="1">
    <source>
        <dbReference type="ARBA" id="ARBA00022679"/>
    </source>
</evidence>
<dbReference type="InterPro" id="IPR029044">
    <property type="entry name" value="Nucleotide-diphossugar_trans"/>
</dbReference>
<keyword evidence="3" id="KW-0547">Nucleotide-binding</keyword>
<protein>
    <submittedName>
        <fullName evidence="5">2-phospho-L-lactate guanylyltransferase</fullName>
        <ecNumber evidence="5">2.7.7.68</ecNumber>
    </submittedName>
</protein>
<keyword evidence="4" id="KW-0342">GTP-binding</keyword>
<dbReference type="GO" id="GO:0005525">
    <property type="term" value="F:GTP binding"/>
    <property type="evidence" value="ECO:0007669"/>
    <property type="project" value="UniProtKB-KW"/>
</dbReference>
<dbReference type="EC" id="2.7.7.68" evidence="5"/>
<dbReference type="EMBL" id="JACETL010000010">
    <property type="protein sequence ID" value="MBA4692422.1"/>
    <property type="molecule type" value="Genomic_DNA"/>
</dbReference>
<proteinExistence type="predicted"/>
<reference evidence="5 6" key="1">
    <citation type="submission" date="2020-06" db="EMBL/GenBank/DDBJ databases">
        <title>Dysbiosis in marine aquaculture revealed through microbiome analysis: reverse ecology for environmental sustainability.</title>
        <authorList>
            <person name="Haro-Moreno J.M."/>
            <person name="Coutinho F.H."/>
            <person name="Zaragoza-Solas A."/>
            <person name="Picazo A."/>
            <person name="Almagro-Moreno S."/>
            <person name="Lopez-Perez M."/>
        </authorList>
    </citation>
    <scope>NUCLEOTIDE SEQUENCE [LARGE SCALE GENOMIC DNA]</scope>
    <source>
        <strain evidence="5">MCMED-G41</strain>
    </source>
</reference>
<accession>A0A838Y5R6</accession>
<evidence type="ECO:0000256" key="4">
    <source>
        <dbReference type="ARBA" id="ARBA00023134"/>
    </source>
</evidence>
<dbReference type="InterPro" id="IPR002835">
    <property type="entry name" value="CofC"/>
</dbReference>
<dbReference type="Proteomes" id="UP000551848">
    <property type="component" value="Unassembled WGS sequence"/>
</dbReference>
<evidence type="ECO:0000313" key="6">
    <source>
        <dbReference type="Proteomes" id="UP000551848"/>
    </source>
</evidence>
<keyword evidence="1 5" id="KW-0808">Transferase</keyword>
<sequence>MAISAFIPIKNFEISKERLSNILSSSERSNLAERMARHTVKTLVDSDICESIFIVTNDKELIFDEAKSFYTSSPLNNALNEAIRSHNKNEIILIMHADLPRINELDLHLLKNKFSNQKVSIVSDLLKNGTNCLMYEASQNFELKFGLNSYNLFTEEFKKNNISFQDINLSTLQDDLDSEEDYFKLVKHING</sequence>
<dbReference type="SUPFAM" id="SSF53448">
    <property type="entry name" value="Nucleotide-diphospho-sugar transferases"/>
    <property type="match status" value="1"/>
</dbReference>
<dbReference type="AlphaFoldDB" id="A0A838Y5R6"/>
<keyword evidence="2 5" id="KW-0548">Nucleotidyltransferase</keyword>
<dbReference type="Pfam" id="PF01983">
    <property type="entry name" value="CofC"/>
    <property type="match status" value="1"/>
</dbReference>
<dbReference type="GO" id="GO:0043814">
    <property type="term" value="F:phospholactate guanylyltransferase activity"/>
    <property type="evidence" value="ECO:0007669"/>
    <property type="project" value="UniProtKB-EC"/>
</dbReference>
<dbReference type="PANTHER" id="PTHR40392:SF1">
    <property type="entry name" value="2-PHOSPHO-L-LACTATE GUANYLYLTRANSFERASE"/>
    <property type="match status" value="1"/>
</dbReference>
<dbReference type="PANTHER" id="PTHR40392">
    <property type="entry name" value="2-PHOSPHO-L-LACTATE GUANYLYLTRANSFERASE"/>
    <property type="match status" value="1"/>
</dbReference>
<gene>
    <name evidence="5" type="primary">cofC</name>
    <name evidence="5" type="ORF">H2072_01600</name>
</gene>